<dbReference type="RefSeq" id="WP_345197555.1">
    <property type="nucleotide sequence ID" value="NZ_BAABFL010000442.1"/>
</dbReference>
<name>A0ABP8V8D3_9GAMM</name>
<keyword evidence="4" id="KW-0812">Transmembrane</keyword>
<evidence type="ECO:0000313" key="6">
    <source>
        <dbReference type="EMBL" id="GAA4651212.1"/>
    </source>
</evidence>
<keyword evidence="4" id="KW-0472">Membrane</keyword>
<proteinExistence type="predicted"/>
<dbReference type="Pfam" id="PF00512">
    <property type="entry name" value="HisKA"/>
    <property type="match status" value="1"/>
</dbReference>
<feature type="domain" description="Histidine kinase" evidence="5">
    <location>
        <begin position="336"/>
        <end position="547"/>
    </location>
</feature>
<dbReference type="InterPro" id="IPR003661">
    <property type="entry name" value="HisK_dim/P_dom"/>
</dbReference>
<feature type="transmembrane region" description="Helical" evidence="4">
    <location>
        <begin position="73"/>
        <end position="93"/>
    </location>
</feature>
<feature type="transmembrane region" description="Helical" evidence="4">
    <location>
        <begin position="174"/>
        <end position="191"/>
    </location>
</feature>
<organism evidence="6 7">
    <name type="scientific">Kistimonas scapharcae</name>
    <dbReference type="NCBI Taxonomy" id="1036133"/>
    <lineage>
        <taxon>Bacteria</taxon>
        <taxon>Pseudomonadati</taxon>
        <taxon>Pseudomonadota</taxon>
        <taxon>Gammaproteobacteria</taxon>
        <taxon>Oceanospirillales</taxon>
        <taxon>Endozoicomonadaceae</taxon>
        <taxon>Kistimonas</taxon>
    </lineage>
</organism>
<dbReference type="SMART" id="SM00387">
    <property type="entry name" value="HATPase_c"/>
    <property type="match status" value="1"/>
</dbReference>
<dbReference type="InterPro" id="IPR003594">
    <property type="entry name" value="HATPase_dom"/>
</dbReference>
<evidence type="ECO:0000256" key="1">
    <source>
        <dbReference type="ARBA" id="ARBA00000085"/>
    </source>
</evidence>
<dbReference type="PRINTS" id="PR00344">
    <property type="entry name" value="BCTRLSENSOR"/>
</dbReference>
<comment type="caution">
    <text evidence="6">The sequence shown here is derived from an EMBL/GenBank/DDBJ whole genome shotgun (WGS) entry which is preliminary data.</text>
</comment>
<evidence type="ECO:0000313" key="7">
    <source>
        <dbReference type="Proteomes" id="UP001500604"/>
    </source>
</evidence>
<evidence type="ECO:0000256" key="2">
    <source>
        <dbReference type="ARBA" id="ARBA00012438"/>
    </source>
</evidence>
<dbReference type="InterPro" id="IPR004358">
    <property type="entry name" value="Sig_transdc_His_kin-like_C"/>
</dbReference>
<dbReference type="SMART" id="SM00388">
    <property type="entry name" value="HisKA"/>
    <property type="match status" value="1"/>
</dbReference>
<dbReference type="Proteomes" id="UP001500604">
    <property type="component" value="Unassembled WGS sequence"/>
</dbReference>
<reference evidence="7" key="1">
    <citation type="journal article" date="2019" name="Int. J. Syst. Evol. Microbiol.">
        <title>The Global Catalogue of Microorganisms (GCM) 10K type strain sequencing project: providing services to taxonomists for standard genome sequencing and annotation.</title>
        <authorList>
            <consortium name="The Broad Institute Genomics Platform"/>
            <consortium name="The Broad Institute Genome Sequencing Center for Infectious Disease"/>
            <person name="Wu L."/>
            <person name="Ma J."/>
        </authorList>
    </citation>
    <scope>NUCLEOTIDE SEQUENCE [LARGE SCALE GENOMIC DNA]</scope>
    <source>
        <strain evidence="7">JCM 17805</strain>
    </source>
</reference>
<keyword evidence="4" id="KW-1133">Transmembrane helix</keyword>
<keyword evidence="6" id="KW-0418">Kinase</keyword>
<keyword evidence="3" id="KW-0597">Phosphoprotein</keyword>
<accession>A0ABP8V8D3</accession>
<gene>
    <name evidence="6" type="primary">pilS</name>
    <name evidence="6" type="ORF">GCM10023116_34950</name>
</gene>
<dbReference type="GO" id="GO:0016301">
    <property type="term" value="F:kinase activity"/>
    <property type="evidence" value="ECO:0007669"/>
    <property type="project" value="UniProtKB-KW"/>
</dbReference>
<dbReference type="CDD" id="cd00082">
    <property type="entry name" value="HisKA"/>
    <property type="match status" value="1"/>
</dbReference>
<feature type="transmembrane region" description="Helical" evidence="4">
    <location>
        <begin position="43"/>
        <end position="61"/>
    </location>
</feature>
<feature type="transmembrane region" description="Helical" evidence="4">
    <location>
        <begin position="100"/>
        <end position="120"/>
    </location>
</feature>
<feature type="transmembrane region" description="Helical" evidence="4">
    <location>
        <begin position="149"/>
        <end position="168"/>
    </location>
</feature>
<dbReference type="PANTHER" id="PTHR43065:SF52">
    <property type="entry name" value="SENSOR PROTEIN KINASE PILS"/>
    <property type="match status" value="1"/>
</dbReference>
<dbReference type="Pfam" id="PF25323">
    <property type="entry name" value="6TM_PilS"/>
    <property type="match status" value="1"/>
</dbReference>
<evidence type="ECO:0000259" key="5">
    <source>
        <dbReference type="PROSITE" id="PS50109"/>
    </source>
</evidence>
<dbReference type="InterPro" id="IPR036890">
    <property type="entry name" value="HATPase_C_sf"/>
</dbReference>
<dbReference type="InterPro" id="IPR005467">
    <property type="entry name" value="His_kinase_dom"/>
</dbReference>
<keyword evidence="6" id="KW-0808">Transferase</keyword>
<dbReference type="CDD" id="cd00075">
    <property type="entry name" value="HATPase"/>
    <property type="match status" value="1"/>
</dbReference>
<dbReference type="Gene3D" id="1.10.287.130">
    <property type="match status" value="1"/>
</dbReference>
<dbReference type="EMBL" id="BAABFL010000442">
    <property type="protein sequence ID" value="GAA4651212.1"/>
    <property type="molecule type" value="Genomic_DNA"/>
</dbReference>
<evidence type="ECO:0000256" key="4">
    <source>
        <dbReference type="SAM" id="Phobius"/>
    </source>
</evidence>
<dbReference type="InterPro" id="IPR036097">
    <property type="entry name" value="HisK_dim/P_sf"/>
</dbReference>
<dbReference type="Pfam" id="PF02518">
    <property type="entry name" value="HATPase_c"/>
    <property type="match status" value="1"/>
</dbReference>
<sequence>MQHSEPAGQILRDKVDWSTLFHQSETPLFDWGSRYRLLRLYNLYRCLLGISLLGLSLTPVSEWLFSYAPQREVGWYLNLYLTVNFVLWLVLTFRNQPGTTYTFFVITLDIMMLSVLLHMVGFEDNGLANLYFVPIVIGNILLKGRLGILLSAIATLFLLSIDIHHALLGRVSQHVDAGLSGLLFFATALFVQSVRTRLQSSALAERLSRTRAFNLERLSTSIIQHMRTGILVLQEPDTIVMMNESARHLLVTEDTKGQLDALSPALMASYQQWLANPNLRPNSFSSSPGSPEILPNFSRQSFEQTDYVLIFLDDKAALSQEAQRLKLASLGQLTASIAHEIRNPLGAISHSAQLLAESETMSDMDQRLLTIIHKHCKRVNGIINNILQLSRKQGIHPESIFLNAWLREFIDSEHFQDFESPDIRLELPQSPVTVNIDLSQLQQVLHNLCQNGLRYSLHHTGKPCLILRAGVSASEHPWLEVEDFGPGIPDELSESVFEPFYTTDKKGTGLGLYICRELCEINQASLGLLPYQKERGSVFHISFAHPKKLIS</sequence>
<protein>
    <recommendedName>
        <fullName evidence="2">histidine kinase</fullName>
        <ecNumber evidence="2">2.7.13.3</ecNumber>
    </recommendedName>
</protein>
<dbReference type="EC" id="2.7.13.3" evidence="2"/>
<dbReference type="SUPFAM" id="SSF47384">
    <property type="entry name" value="Homodimeric domain of signal transducing histidine kinase"/>
    <property type="match status" value="1"/>
</dbReference>
<dbReference type="SUPFAM" id="SSF55874">
    <property type="entry name" value="ATPase domain of HSP90 chaperone/DNA topoisomerase II/histidine kinase"/>
    <property type="match status" value="1"/>
</dbReference>
<evidence type="ECO:0000256" key="3">
    <source>
        <dbReference type="ARBA" id="ARBA00022553"/>
    </source>
</evidence>
<comment type="catalytic activity">
    <reaction evidence="1">
        <text>ATP + protein L-histidine = ADP + protein N-phospho-L-histidine.</text>
        <dbReference type="EC" id="2.7.13.3"/>
    </reaction>
</comment>
<dbReference type="Gene3D" id="3.30.565.10">
    <property type="entry name" value="Histidine kinase-like ATPase, C-terminal domain"/>
    <property type="match status" value="1"/>
</dbReference>
<keyword evidence="7" id="KW-1185">Reference proteome</keyword>
<dbReference type="PANTHER" id="PTHR43065">
    <property type="entry name" value="SENSOR HISTIDINE KINASE"/>
    <property type="match status" value="1"/>
</dbReference>
<dbReference type="PROSITE" id="PS50109">
    <property type="entry name" value="HIS_KIN"/>
    <property type="match status" value="1"/>
</dbReference>